<evidence type="ECO:0000313" key="3">
    <source>
        <dbReference type="Proteomes" id="UP000538196"/>
    </source>
</evidence>
<feature type="transmembrane region" description="Helical" evidence="1">
    <location>
        <begin position="21"/>
        <end position="44"/>
    </location>
</feature>
<accession>A0A7W4UXL1</accession>
<dbReference type="RefSeq" id="WP_183428509.1">
    <property type="nucleotide sequence ID" value="NZ_JACHVP010000002.1"/>
</dbReference>
<evidence type="ECO:0000256" key="1">
    <source>
        <dbReference type="SAM" id="Phobius"/>
    </source>
</evidence>
<keyword evidence="1" id="KW-0472">Membrane</keyword>
<comment type="caution">
    <text evidence="2">The sequence shown here is derived from an EMBL/GenBank/DDBJ whole genome shotgun (WGS) entry which is preliminary data.</text>
</comment>
<feature type="transmembrane region" description="Helical" evidence="1">
    <location>
        <begin position="120"/>
        <end position="141"/>
    </location>
</feature>
<dbReference type="EMBL" id="JACHVP010000002">
    <property type="protein sequence ID" value="MBB2967471.1"/>
    <property type="molecule type" value="Genomic_DNA"/>
</dbReference>
<gene>
    <name evidence="2" type="ORF">FHX33_002234</name>
</gene>
<protein>
    <recommendedName>
        <fullName evidence="4">Signal transduction histidine kinase</fullName>
    </recommendedName>
</protein>
<keyword evidence="1" id="KW-0812">Transmembrane</keyword>
<proteinExistence type="predicted"/>
<feature type="transmembrane region" description="Helical" evidence="1">
    <location>
        <begin position="50"/>
        <end position="73"/>
    </location>
</feature>
<keyword evidence="1" id="KW-1133">Transmembrane helix</keyword>
<evidence type="ECO:0000313" key="2">
    <source>
        <dbReference type="EMBL" id="MBB2967471.1"/>
    </source>
</evidence>
<feature type="transmembrane region" description="Helical" evidence="1">
    <location>
        <begin position="279"/>
        <end position="297"/>
    </location>
</feature>
<feature type="transmembrane region" description="Helical" evidence="1">
    <location>
        <begin position="339"/>
        <end position="361"/>
    </location>
</feature>
<feature type="transmembrane region" description="Helical" evidence="1">
    <location>
        <begin position="309"/>
        <end position="327"/>
    </location>
</feature>
<evidence type="ECO:0008006" key="4">
    <source>
        <dbReference type="Google" id="ProtNLM"/>
    </source>
</evidence>
<name>A0A7W4UXL1_LEIAQ</name>
<reference evidence="2 3" key="1">
    <citation type="submission" date="2020-08" db="EMBL/GenBank/DDBJ databases">
        <title>Sequencing the genomes of 1000 actinobacteria strains.</title>
        <authorList>
            <person name="Klenk H.-P."/>
        </authorList>
    </citation>
    <scope>NUCLEOTIDE SEQUENCE [LARGE SCALE GENOMIC DNA]</scope>
    <source>
        <strain evidence="2 3">DSM 20146</strain>
    </source>
</reference>
<keyword evidence="3" id="KW-1185">Reference proteome</keyword>
<organism evidence="2 3">
    <name type="scientific">Leifsonia aquatica</name>
    <name type="common">Corynebacterium aquaticum</name>
    <dbReference type="NCBI Taxonomy" id="144185"/>
    <lineage>
        <taxon>Bacteria</taxon>
        <taxon>Bacillati</taxon>
        <taxon>Actinomycetota</taxon>
        <taxon>Actinomycetes</taxon>
        <taxon>Micrococcales</taxon>
        <taxon>Microbacteriaceae</taxon>
        <taxon>Leifsonia</taxon>
    </lineage>
</organism>
<dbReference type="InterPro" id="IPR036890">
    <property type="entry name" value="HATPase_C_sf"/>
</dbReference>
<dbReference type="Gene3D" id="3.30.565.10">
    <property type="entry name" value="Histidine kinase-like ATPase, C-terminal domain"/>
    <property type="match status" value="1"/>
</dbReference>
<dbReference type="AlphaFoldDB" id="A0A7W4UXL1"/>
<dbReference type="Proteomes" id="UP000538196">
    <property type="component" value="Unassembled WGS sequence"/>
</dbReference>
<feature type="transmembrane region" description="Helical" evidence="1">
    <location>
        <begin position="80"/>
        <end position="100"/>
    </location>
</feature>
<sequence>MTGLAQVRARRLLARATGRSAITVWTWAITAPFALTVMSGLQYVRGGPGAVLALSITQHVVVGLLLAAGWGVLRVTPPRIRVVTVFVLFAAIGVLRPLIFLGVGRVLDITVETGDLGGRIGINVVTTVTIFTLIAVAVDLVRDHLGVYRRLRAAQRASELDAERAALRVSSLRHAAVDDVLAEIERAAAIADAPLPPREAARVLRGLATDVVRPVSHWLYENDDTAPAGDAEALPVRWRDWVGSVLGGMQPAPPLLLAVLFAALVTPFGLSQYGPLQCLPAVVGGLVVVGAGNLVVSRVAERTARPYRGIVLVAGYLVVGVALSLTTDAAIRVQGLHPHFIWFEAGTYPLIALGVALVVSLSARIRLDQQGLEAAVQASVFDAARLRADYDHQRAAFARVLHSGVQSELIAAALALGAGGGDDASGELRSVVDRIRTELLAPPAAPDPETRVRALVESWRSAIALQASVAPDAWDRLREPARCEAVVDAISEGLANAVRHGDGGPVTLDVRSASPAGVAVVVSSGGTLSTASPGIGLRQLAEQGTVELRELDGRVELAVVVP</sequence>